<dbReference type="InterPro" id="IPR029510">
    <property type="entry name" value="Ald_DH_CS_GLU"/>
</dbReference>
<dbReference type="Gene3D" id="3.40.605.10">
    <property type="entry name" value="Aldehyde Dehydrogenase, Chain A, domain 1"/>
    <property type="match status" value="1"/>
</dbReference>
<dbReference type="RefSeq" id="WP_382358784.1">
    <property type="nucleotide sequence ID" value="NZ_JBHTGR010000017.1"/>
</dbReference>
<keyword evidence="8" id="KW-1185">Reference proteome</keyword>
<gene>
    <name evidence="7" type="ORF">ACFQU8_08460</name>
</gene>
<dbReference type="InterPro" id="IPR016163">
    <property type="entry name" value="Ald_DH_C"/>
</dbReference>
<evidence type="ECO:0000256" key="3">
    <source>
        <dbReference type="PIRNR" id="PIRNR036492"/>
    </source>
</evidence>
<evidence type="ECO:0000313" key="7">
    <source>
        <dbReference type="EMBL" id="MFC7747266.1"/>
    </source>
</evidence>
<dbReference type="PROSITE" id="PS00070">
    <property type="entry name" value="ALDEHYDE_DEHYDR_CYS"/>
    <property type="match status" value="1"/>
</dbReference>
<dbReference type="SUPFAM" id="SSF53720">
    <property type="entry name" value="ALDH-like"/>
    <property type="match status" value="1"/>
</dbReference>
<keyword evidence="2 3" id="KW-0560">Oxidoreductase</keyword>
<accession>A0ABW2UW32</accession>
<evidence type="ECO:0000256" key="5">
    <source>
        <dbReference type="RuleBase" id="RU003345"/>
    </source>
</evidence>
<comment type="similarity">
    <text evidence="1 3 5">Belongs to the aldehyde dehydrogenase family.</text>
</comment>
<dbReference type="Proteomes" id="UP001596620">
    <property type="component" value="Unassembled WGS sequence"/>
</dbReference>
<dbReference type="PANTHER" id="PTHR43570">
    <property type="entry name" value="ALDEHYDE DEHYDROGENASE"/>
    <property type="match status" value="1"/>
</dbReference>
<protein>
    <recommendedName>
        <fullName evidence="3">Aldehyde dehydrogenase</fullName>
    </recommendedName>
</protein>
<dbReference type="Pfam" id="PF00171">
    <property type="entry name" value="Aldedh"/>
    <property type="match status" value="1"/>
</dbReference>
<evidence type="ECO:0000256" key="1">
    <source>
        <dbReference type="ARBA" id="ARBA00009986"/>
    </source>
</evidence>
<sequence length="461" mass="51380">MTRPDISRVQALLDDRLAEDRHLSLAKREQLLKRLKQMLIEQEDVFLQSLQADLHKSAVEAYTSELAVVLNEIDYVLAHLKRWLKPDRSYHVKLGFIEKIESVRQPYGTVLVLSPWNYPLQLALMPVVSALAAGNACVIKPSELAPQTSAALTEAIADYFSPSQVLAVTGDASMAQALIALQFDLIFFTGGQTTGQKVYRQAAEQLTPVVLELGGKNPCVMDETGFSEQAIQEIVWGKFLNAGQTCIAPDTLFVPESLYDQTLALLKKVIIDFYGHQAGSSPDYGRLIHTRHLDRLRDCLTEGTIYYGGEVDRDQLLLTPTILTDLPRDAAVRSEEIFGPILPVIPYTDLESLVKGTELQKDGLVAYVFSTDDRTIQLAQQEMKSTVSVNQVIHHAANPHVPFGGIGRSGFGVSHGKAGFAECSFEQTYYRAYHYKHLSQKYPGAPTQNLGLIKRFRKWLF</sequence>
<evidence type="ECO:0000259" key="6">
    <source>
        <dbReference type="Pfam" id="PF00171"/>
    </source>
</evidence>
<dbReference type="InterPro" id="IPR016162">
    <property type="entry name" value="Ald_DH_N"/>
</dbReference>
<evidence type="ECO:0000313" key="8">
    <source>
        <dbReference type="Proteomes" id="UP001596620"/>
    </source>
</evidence>
<evidence type="ECO:0000256" key="2">
    <source>
        <dbReference type="ARBA" id="ARBA00023002"/>
    </source>
</evidence>
<dbReference type="InterPro" id="IPR015590">
    <property type="entry name" value="Aldehyde_DH_dom"/>
</dbReference>
<dbReference type="InterPro" id="IPR012394">
    <property type="entry name" value="Aldehyde_DH_NAD(P)"/>
</dbReference>
<reference evidence="8" key="1">
    <citation type="journal article" date="2019" name="Int. J. Syst. Evol. Microbiol.">
        <title>The Global Catalogue of Microorganisms (GCM) 10K type strain sequencing project: providing services to taxonomists for standard genome sequencing and annotation.</title>
        <authorList>
            <consortium name="The Broad Institute Genomics Platform"/>
            <consortium name="The Broad Institute Genome Sequencing Center for Infectious Disease"/>
            <person name="Wu L."/>
            <person name="Ma J."/>
        </authorList>
    </citation>
    <scope>NUCLEOTIDE SEQUENCE [LARGE SCALE GENOMIC DNA]</scope>
    <source>
        <strain evidence="8">JCM 30234</strain>
    </source>
</reference>
<dbReference type="InterPro" id="IPR016161">
    <property type="entry name" value="Ald_DH/histidinol_DH"/>
</dbReference>
<name>A0ABW2UW32_9BACI</name>
<feature type="active site" evidence="4">
    <location>
        <position position="212"/>
    </location>
</feature>
<dbReference type="CDD" id="cd07087">
    <property type="entry name" value="ALDH_F3-13-14_CALDH-like"/>
    <property type="match status" value="1"/>
</dbReference>
<dbReference type="EMBL" id="JBHTGR010000017">
    <property type="protein sequence ID" value="MFC7747266.1"/>
    <property type="molecule type" value="Genomic_DNA"/>
</dbReference>
<dbReference type="PROSITE" id="PS00687">
    <property type="entry name" value="ALDEHYDE_DEHYDR_GLU"/>
    <property type="match status" value="1"/>
</dbReference>
<dbReference type="Gene3D" id="3.40.309.10">
    <property type="entry name" value="Aldehyde Dehydrogenase, Chain A, domain 2"/>
    <property type="match status" value="1"/>
</dbReference>
<evidence type="ECO:0000256" key="4">
    <source>
        <dbReference type="PROSITE-ProRule" id="PRU10007"/>
    </source>
</evidence>
<dbReference type="PANTHER" id="PTHR43570:SF16">
    <property type="entry name" value="ALDEHYDE DEHYDROGENASE TYPE III, ISOFORM Q"/>
    <property type="match status" value="1"/>
</dbReference>
<dbReference type="InterPro" id="IPR016160">
    <property type="entry name" value="Ald_DH_CS_CYS"/>
</dbReference>
<dbReference type="PIRSF" id="PIRSF036492">
    <property type="entry name" value="ALDH"/>
    <property type="match status" value="1"/>
</dbReference>
<proteinExistence type="inferred from homology"/>
<feature type="domain" description="Aldehyde dehydrogenase" evidence="6">
    <location>
        <begin position="21"/>
        <end position="423"/>
    </location>
</feature>
<organism evidence="7 8">
    <name type="scientific">Lentibacillus kimchii</name>
    <dbReference type="NCBI Taxonomy" id="1542911"/>
    <lineage>
        <taxon>Bacteria</taxon>
        <taxon>Bacillati</taxon>
        <taxon>Bacillota</taxon>
        <taxon>Bacilli</taxon>
        <taxon>Bacillales</taxon>
        <taxon>Bacillaceae</taxon>
        <taxon>Lentibacillus</taxon>
    </lineage>
</organism>
<comment type="caution">
    <text evidence="7">The sequence shown here is derived from an EMBL/GenBank/DDBJ whole genome shotgun (WGS) entry which is preliminary data.</text>
</comment>